<protein>
    <recommendedName>
        <fullName evidence="1">SpaA-like prealbumin fold domain-containing protein</fullName>
    </recommendedName>
</protein>
<dbReference type="AlphaFoldDB" id="A0A095SQC3"/>
<dbReference type="eggNOG" id="ENOG5033RBB">
    <property type="taxonomic scope" value="Bacteria"/>
</dbReference>
<dbReference type="STRING" id="1453498.LG45_15150"/>
<keyword evidence="3" id="KW-1185">Reference proteome</keyword>
<dbReference type="Gene3D" id="2.60.40.1120">
    <property type="entry name" value="Carboxypeptidase-like, regulatory domain"/>
    <property type="match status" value="1"/>
</dbReference>
<dbReference type="Proteomes" id="UP000029554">
    <property type="component" value="Unassembled WGS sequence"/>
</dbReference>
<dbReference type="SUPFAM" id="SSF49464">
    <property type="entry name" value="Carboxypeptidase regulatory domain-like"/>
    <property type="match status" value="1"/>
</dbReference>
<feature type="domain" description="SpaA-like prealbumin fold" evidence="1">
    <location>
        <begin position="480"/>
        <end position="552"/>
    </location>
</feature>
<dbReference type="OrthoDB" id="1212946at2"/>
<accession>A0A095SQC3</accession>
<dbReference type="InterPro" id="IPR041033">
    <property type="entry name" value="SpaA_PFL_dom_1"/>
</dbReference>
<evidence type="ECO:0000313" key="2">
    <source>
        <dbReference type="EMBL" id="KGD66772.1"/>
    </source>
</evidence>
<gene>
    <name evidence="2" type="ORF">LG45_15150</name>
</gene>
<dbReference type="EMBL" id="JRHH01000006">
    <property type="protein sequence ID" value="KGD66772.1"/>
    <property type="molecule type" value="Genomic_DNA"/>
</dbReference>
<comment type="caution">
    <text evidence="2">The sequence shown here is derived from an EMBL/GenBank/DDBJ whole genome shotgun (WGS) entry which is preliminary data.</text>
</comment>
<evidence type="ECO:0000313" key="3">
    <source>
        <dbReference type="Proteomes" id="UP000029554"/>
    </source>
</evidence>
<dbReference type="Pfam" id="PF17802">
    <property type="entry name" value="SpaA"/>
    <property type="match status" value="1"/>
</dbReference>
<sequence>MKYYIALFQKIKEHYKTQTSNPNEIALICPSLRVYEDSEMKLMLPQMLIQDELKGEGLLKKQDLSFQLNSLPSSDKYWDINPSNTLFDAYSQIISANQDVAIQDDSTETELAKKVLFDAKGKPTKERKAYDKYLAQFEKLIAEWENHIVAFSGLQTDDEKKIWLEKLNVILQKKEIILADHKLLGFKKTIESALEKINESDDFDRFLSNLKSAKYTLEGSKKTGIVSQDSYLDINFIPYDFMSTDNGWNKLTLSKVELDQLYEAAKTEKNDFPSEIISIDYDEKNITGIELDFSIISMQRNWFSLDPITSSFFKWNEAKSISDGQTISNEFLLSAYPKKMLLIKNLKINIDQAVDASTVSNVNQLIHFGPILMKNQMFINSNSNVKFIKAIRNKEVLQSTNIKNYNNKAVVNATTITPITATISAPIAPIVTAATPITPVTPMQPRVVLHRPITMKPVLDVKPVILNPVLFHPIKIIEINNNLANVIFTVKDKITKIGIYKTEISIMGTNNSVFKEVESDENGTINFQLPIGNYSVEIKKDGYSLLKTTLNIINTNTVNQEHILNPESVTYDTYFLIGMICEKLPKIPT</sequence>
<evidence type="ECO:0000259" key="1">
    <source>
        <dbReference type="Pfam" id="PF17802"/>
    </source>
</evidence>
<dbReference type="InterPro" id="IPR008969">
    <property type="entry name" value="CarboxyPept-like_regulatory"/>
</dbReference>
<organism evidence="2 3">
    <name type="scientific">Flavobacterium aquatile LMG 4008 = ATCC 11947</name>
    <dbReference type="NCBI Taxonomy" id="1453498"/>
    <lineage>
        <taxon>Bacteria</taxon>
        <taxon>Pseudomonadati</taxon>
        <taxon>Bacteroidota</taxon>
        <taxon>Flavobacteriia</taxon>
        <taxon>Flavobacteriales</taxon>
        <taxon>Flavobacteriaceae</taxon>
        <taxon>Flavobacterium</taxon>
    </lineage>
</organism>
<proteinExistence type="predicted"/>
<reference evidence="2 3" key="1">
    <citation type="submission" date="2014-09" db="EMBL/GenBank/DDBJ databases">
        <title>Whole Genome Shotgun of Flavobacterium aquatile LMG 4008.</title>
        <authorList>
            <person name="Gale A.N."/>
            <person name="Pipes S.E."/>
            <person name="Newman J.D."/>
        </authorList>
    </citation>
    <scope>NUCLEOTIDE SEQUENCE [LARGE SCALE GENOMIC DNA]</scope>
    <source>
        <strain evidence="2 3">LMG 4008</strain>
    </source>
</reference>
<name>A0A095SQC3_9FLAO</name>
<dbReference type="RefSeq" id="WP_035128564.1">
    <property type="nucleotide sequence ID" value="NZ_JRHH01000006.1"/>
</dbReference>